<gene>
    <name evidence="2" type="ORF">FW778_00190</name>
</gene>
<keyword evidence="1" id="KW-1133">Transmembrane helix</keyword>
<dbReference type="AlphaFoldDB" id="A0A5J5IJ44"/>
<sequence length="144" mass="16545">MKAQSYKHHSRYVPLYHFIVSTILILCLAGSAWNLVKAYQHHSGRLVAAIIFGLSYSSIITLWYARSFALLAQDRAIRAEENLRHFALTGKLLDKRLRKSQIIALRFADDTEFVILAEKAATENMKADDIKKAIVNWKPDHHRI</sequence>
<dbReference type="InterPro" id="IPR045385">
    <property type="entry name" value="DUF6526"/>
</dbReference>
<evidence type="ECO:0000313" key="3">
    <source>
        <dbReference type="Proteomes" id="UP000326903"/>
    </source>
</evidence>
<accession>A0A5J5IJ44</accession>
<proteinExistence type="predicted"/>
<evidence type="ECO:0000256" key="1">
    <source>
        <dbReference type="SAM" id="Phobius"/>
    </source>
</evidence>
<feature type="transmembrane region" description="Helical" evidence="1">
    <location>
        <begin position="45"/>
        <end position="65"/>
    </location>
</feature>
<comment type="caution">
    <text evidence="2">The sequence shown here is derived from an EMBL/GenBank/DDBJ whole genome shotgun (WGS) entry which is preliminary data.</text>
</comment>
<keyword evidence="1" id="KW-0812">Transmembrane</keyword>
<dbReference type="EMBL" id="VYQF01000001">
    <property type="protein sequence ID" value="KAA9040508.1"/>
    <property type="molecule type" value="Genomic_DNA"/>
</dbReference>
<dbReference type="Pfam" id="PF20136">
    <property type="entry name" value="DUF6526"/>
    <property type="match status" value="1"/>
</dbReference>
<evidence type="ECO:0000313" key="2">
    <source>
        <dbReference type="EMBL" id="KAA9040508.1"/>
    </source>
</evidence>
<reference evidence="2 3" key="1">
    <citation type="submission" date="2019-09" db="EMBL/GenBank/DDBJ databases">
        <title>Draft genome sequence of Ginsengibacter sp. BR5-29.</title>
        <authorList>
            <person name="Im W.-T."/>
        </authorList>
    </citation>
    <scope>NUCLEOTIDE SEQUENCE [LARGE SCALE GENOMIC DNA]</scope>
    <source>
        <strain evidence="2 3">BR5-29</strain>
    </source>
</reference>
<name>A0A5J5IJ44_9BACT</name>
<dbReference type="Proteomes" id="UP000326903">
    <property type="component" value="Unassembled WGS sequence"/>
</dbReference>
<feature type="transmembrane region" description="Helical" evidence="1">
    <location>
        <begin position="12"/>
        <end position="33"/>
    </location>
</feature>
<protein>
    <submittedName>
        <fullName evidence="2">Uncharacterized protein</fullName>
    </submittedName>
</protein>
<keyword evidence="1" id="KW-0472">Membrane</keyword>
<dbReference type="RefSeq" id="WP_150412567.1">
    <property type="nucleotide sequence ID" value="NZ_VYQF01000001.1"/>
</dbReference>
<organism evidence="2 3">
    <name type="scientific">Ginsengibacter hankyongi</name>
    <dbReference type="NCBI Taxonomy" id="2607284"/>
    <lineage>
        <taxon>Bacteria</taxon>
        <taxon>Pseudomonadati</taxon>
        <taxon>Bacteroidota</taxon>
        <taxon>Chitinophagia</taxon>
        <taxon>Chitinophagales</taxon>
        <taxon>Chitinophagaceae</taxon>
        <taxon>Ginsengibacter</taxon>
    </lineage>
</organism>
<keyword evidence="3" id="KW-1185">Reference proteome</keyword>